<proteinExistence type="predicted"/>
<dbReference type="AlphaFoldDB" id="A0AAE3D2X2"/>
<dbReference type="RefSeq" id="WP_220229724.1">
    <property type="nucleotide sequence ID" value="NZ_JAICBX010000003.1"/>
</dbReference>
<evidence type="ECO:0000313" key="2">
    <source>
        <dbReference type="Proteomes" id="UP001196509"/>
    </source>
</evidence>
<evidence type="ECO:0000313" key="1">
    <source>
        <dbReference type="EMBL" id="MBW8639008.1"/>
    </source>
</evidence>
<keyword evidence="2" id="KW-1185">Reference proteome</keyword>
<organism evidence="1 2">
    <name type="scientific">Flavimaribacter sediminis</name>
    <dbReference type="NCBI Taxonomy" id="2865987"/>
    <lineage>
        <taxon>Bacteria</taxon>
        <taxon>Pseudomonadati</taxon>
        <taxon>Pseudomonadota</taxon>
        <taxon>Alphaproteobacteria</taxon>
        <taxon>Hyphomicrobiales</taxon>
        <taxon>Rhizobiaceae</taxon>
        <taxon>Flavimaribacter</taxon>
    </lineage>
</organism>
<comment type="caution">
    <text evidence="1">The sequence shown here is derived from an EMBL/GenBank/DDBJ whole genome shotgun (WGS) entry which is preliminary data.</text>
</comment>
<dbReference type="EMBL" id="JAICBX010000003">
    <property type="protein sequence ID" value="MBW8639008.1"/>
    <property type="molecule type" value="Genomic_DNA"/>
</dbReference>
<gene>
    <name evidence="1" type="ORF">K1W69_17560</name>
</gene>
<accession>A0AAE3D2X2</accession>
<reference evidence="1" key="1">
    <citation type="submission" date="2021-08" db="EMBL/GenBank/DDBJ databases">
        <title>Hoeflea bacterium WL0058 sp. nov., isolated from the sediment.</title>
        <authorList>
            <person name="Wang L."/>
            <person name="Zhang D."/>
        </authorList>
    </citation>
    <scope>NUCLEOTIDE SEQUENCE</scope>
    <source>
        <strain evidence="1">WL0058</strain>
    </source>
</reference>
<sequence length="275" mass="29088">MTNVSDYLTGYATAEFINYYDRVIADGGQIGSPAECAKTFRLLESKGLISSLVGGVGAGFGYKLDGGYVTKLYDLVNADLDQTPSAQALQSTITTTDGVPYLTLDGSAHTNKPYFRSVTGSDLGTDISFFAAATLDDAANDENHIAAIEESAGSRRVVVSSLSNSGDPRTGGSLRREAGTTQHMYMKNFAPATSSTVQSVGMLVDGATGVAMYINGECEKYSTTDAGDYLDGRTAYMTTGNVQYGLLGKFRWSVCFSGGDKFKIRSLIQALSNGS</sequence>
<protein>
    <submittedName>
        <fullName evidence="1">Uncharacterized protein</fullName>
    </submittedName>
</protein>
<dbReference type="Proteomes" id="UP001196509">
    <property type="component" value="Unassembled WGS sequence"/>
</dbReference>
<name>A0AAE3D2X2_9HYPH</name>